<feature type="region of interest" description="Disordered" evidence="1">
    <location>
        <begin position="79"/>
        <end position="124"/>
    </location>
</feature>
<protein>
    <submittedName>
        <fullName evidence="2">Uncharacterized protein</fullName>
    </submittedName>
</protein>
<name>W7TGH6_9STRA</name>
<organism evidence="2 3">
    <name type="scientific">Nannochloropsis gaditana</name>
    <dbReference type="NCBI Taxonomy" id="72520"/>
    <lineage>
        <taxon>Eukaryota</taxon>
        <taxon>Sar</taxon>
        <taxon>Stramenopiles</taxon>
        <taxon>Ochrophyta</taxon>
        <taxon>Eustigmatophyceae</taxon>
        <taxon>Eustigmatales</taxon>
        <taxon>Monodopsidaceae</taxon>
        <taxon>Nannochloropsis</taxon>
    </lineage>
</organism>
<reference evidence="2 3" key="1">
    <citation type="journal article" date="2014" name="Mol. Plant">
        <title>Chromosome Scale Genome Assembly and Transcriptome Profiling of Nannochloropsis gaditana in Nitrogen Depletion.</title>
        <authorList>
            <person name="Corteggiani Carpinelli E."/>
            <person name="Telatin A."/>
            <person name="Vitulo N."/>
            <person name="Forcato C."/>
            <person name="D'Angelo M."/>
            <person name="Schiavon R."/>
            <person name="Vezzi A."/>
            <person name="Giacometti G.M."/>
            <person name="Morosinotto T."/>
            <person name="Valle G."/>
        </authorList>
    </citation>
    <scope>NUCLEOTIDE SEQUENCE [LARGE SCALE GENOMIC DNA]</scope>
    <source>
        <strain evidence="2 3">B-31</strain>
    </source>
</reference>
<evidence type="ECO:0000313" key="2">
    <source>
        <dbReference type="EMBL" id="EWM25217.1"/>
    </source>
</evidence>
<sequence length="124" mass="13258">MSVLEGQANWGGLPRPDRVVAWLTSVNAEDLLDVARLLQPGTSSSKNIVDFATEVVRGLLTERAIPRVRKAAAGLGGVDTRMSSSVERNGMGKKRAEGDGRRKMEGKGGAQALEEMERGRPTGL</sequence>
<accession>W7TGH6</accession>
<gene>
    <name evidence="2" type="ORF">Naga_100751g1</name>
</gene>
<proteinExistence type="predicted"/>
<comment type="caution">
    <text evidence="2">The sequence shown here is derived from an EMBL/GenBank/DDBJ whole genome shotgun (WGS) entry which is preliminary data.</text>
</comment>
<keyword evidence="3" id="KW-1185">Reference proteome</keyword>
<feature type="compositionally biased region" description="Basic and acidic residues" evidence="1">
    <location>
        <begin position="94"/>
        <end position="106"/>
    </location>
</feature>
<evidence type="ECO:0000256" key="1">
    <source>
        <dbReference type="SAM" id="MobiDB-lite"/>
    </source>
</evidence>
<dbReference type="AlphaFoldDB" id="W7TGH6"/>
<dbReference type="EMBL" id="AZIL01001014">
    <property type="protein sequence ID" value="EWM25217.1"/>
    <property type="molecule type" value="Genomic_DNA"/>
</dbReference>
<feature type="compositionally biased region" description="Basic and acidic residues" evidence="1">
    <location>
        <begin position="115"/>
        <end position="124"/>
    </location>
</feature>
<dbReference type="OrthoDB" id="427480at2759"/>
<evidence type="ECO:0000313" key="3">
    <source>
        <dbReference type="Proteomes" id="UP000019335"/>
    </source>
</evidence>
<dbReference type="Proteomes" id="UP000019335">
    <property type="component" value="Chromosome 12"/>
</dbReference>